<organism evidence="1">
    <name type="scientific">Octopus bimaculoides</name>
    <name type="common">California two-spotted octopus</name>
    <dbReference type="NCBI Taxonomy" id="37653"/>
    <lineage>
        <taxon>Eukaryota</taxon>
        <taxon>Metazoa</taxon>
        <taxon>Spiralia</taxon>
        <taxon>Lophotrochozoa</taxon>
        <taxon>Mollusca</taxon>
        <taxon>Cephalopoda</taxon>
        <taxon>Coleoidea</taxon>
        <taxon>Octopodiformes</taxon>
        <taxon>Octopoda</taxon>
        <taxon>Incirrata</taxon>
        <taxon>Octopodidae</taxon>
        <taxon>Octopus</taxon>
    </lineage>
</organism>
<accession>A0A0L8HKK0</accession>
<evidence type="ECO:0008006" key="2">
    <source>
        <dbReference type="Google" id="ProtNLM"/>
    </source>
</evidence>
<reference evidence="1" key="1">
    <citation type="submission" date="2015-07" db="EMBL/GenBank/DDBJ databases">
        <title>MeaNS - Measles Nucleotide Surveillance Program.</title>
        <authorList>
            <person name="Tran T."/>
            <person name="Druce J."/>
        </authorList>
    </citation>
    <scope>NUCLEOTIDE SEQUENCE</scope>
    <source>
        <strain evidence="1">UCB-OBI-ISO-001</strain>
        <tissue evidence="1">Gonad</tissue>
    </source>
</reference>
<proteinExistence type="predicted"/>
<dbReference type="AlphaFoldDB" id="A0A0L8HKK0"/>
<sequence length="142" mass="16421">MENAKGKNDDDVLLARLLDDADDLKPNMDKDLASLLSSPTWIDIPFQAPDTEFKGTMERAPDDGNLKTLYQFFKEFKMDKMLNDVVTETNIYSHQKIKTIMRTTKKEVEIALYHRMGVVQAHCIHSHWENSTRYEPVADRMG</sequence>
<dbReference type="EMBL" id="KQ417930">
    <property type="protein sequence ID" value="KOF89644.1"/>
    <property type="molecule type" value="Genomic_DNA"/>
</dbReference>
<evidence type="ECO:0000313" key="1">
    <source>
        <dbReference type="EMBL" id="KOF89644.1"/>
    </source>
</evidence>
<gene>
    <name evidence="1" type="ORF">OCBIM_22012724mg</name>
</gene>
<name>A0A0L8HKK0_OCTBM</name>
<protein>
    <recommendedName>
        <fullName evidence="2">PiggyBac transposable element-derived protein domain-containing protein</fullName>
    </recommendedName>
</protein>